<sequence>MSYMDKVEEEANENQAQGENIGGLAQTVLLFGDEDQQSRRVAIVCAKARLATYSVICAHYGARPRGTIYVWEVTPAIANTQKFKVQRAILTRDLQRTSSTFHSKYQPLTVIMVEMIVVHRLAGQFNNHLSFTKERLTEKHYRAIQRAIINRQKAILRAQTTPPKTIRTTSNGQLLPLGLDGNDLTGGKLEAWNTDDE</sequence>
<reference evidence="1" key="1">
    <citation type="submission" date="2020-08" db="EMBL/GenBank/DDBJ databases">
        <title>Multicomponent nature underlies the extraordinary mechanical properties of spider dragline silk.</title>
        <authorList>
            <person name="Kono N."/>
            <person name="Nakamura H."/>
            <person name="Mori M."/>
            <person name="Yoshida Y."/>
            <person name="Ohtoshi R."/>
            <person name="Malay A.D."/>
            <person name="Moran D.A.P."/>
            <person name="Tomita M."/>
            <person name="Numata K."/>
            <person name="Arakawa K."/>
        </authorList>
    </citation>
    <scope>NUCLEOTIDE SEQUENCE</scope>
</reference>
<dbReference type="EMBL" id="BMAW01116284">
    <property type="protein sequence ID" value="GFT70050.1"/>
    <property type="molecule type" value="Genomic_DNA"/>
</dbReference>
<comment type="caution">
    <text evidence="1">The sequence shown here is derived from an EMBL/GenBank/DDBJ whole genome shotgun (WGS) entry which is preliminary data.</text>
</comment>
<dbReference type="OrthoDB" id="6432616at2759"/>
<evidence type="ECO:0000313" key="2">
    <source>
        <dbReference type="Proteomes" id="UP000887013"/>
    </source>
</evidence>
<dbReference type="Proteomes" id="UP000887013">
    <property type="component" value="Unassembled WGS sequence"/>
</dbReference>
<accession>A0A8X6PGN9</accession>
<organism evidence="1 2">
    <name type="scientific">Nephila pilipes</name>
    <name type="common">Giant wood spider</name>
    <name type="synonym">Nephila maculata</name>
    <dbReference type="NCBI Taxonomy" id="299642"/>
    <lineage>
        <taxon>Eukaryota</taxon>
        <taxon>Metazoa</taxon>
        <taxon>Ecdysozoa</taxon>
        <taxon>Arthropoda</taxon>
        <taxon>Chelicerata</taxon>
        <taxon>Arachnida</taxon>
        <taxon>Araneae</taxon>
        <taxon>Araneomorphae</taxon>
        <taxon>Entelegynae</taxon>
        <taxon>Araneoidea</taxon>
        <taxon>Nephilidae</taxon>
        <taxon>Nephila</taxon>
    </lineage>
</organism>
<protein>
    <submittedName>
        <fullName evidence="1">Uncharacterized protein</fullName>
    </submittedName>
</protein>
<evidence type="ECO:0000313" key="1">
    <source>
        <dbReference type="EMBL" id="GFT70050.1"/>
    </source>
</evidence>
<proteinExistence type="predicted"/>
<gene>
    <name evidence="1" type="ORF">NPIL_540951</name>
</gene>
<dbReference type="AlphaFoldDB" id="A0A8X6PGN9"/>
<name>A0A8X6PGN9_NEPPI</name>
<keyword evidence="2" id="KW-1185">Reference proteome</keyword>